<dbReference type="AlphaFoldDB" id="A0A4Y2PG07"/>
<feature type="non-terminal residue" evidence="1">
    <location>
        <position position="69"/>
    </location>
</feature>
<evidence type="ECO:0000313" key="2">
    <source>
        <dbReference type="Proteomes" id="UP000499080"/>
    </source>
</evidence>
<evidence type="ECO:0000313" key="1">
    <source>
        <dbReference type="EMBL" id="GBN50009.1"/>
    </source>
</evidence>
<keyword evidence="2" id="KW-1185">Reference proteome</keyword>
<proteinExistence type="predicted"/>
<protein>
    <submittedName>
        <fullName evidence="1">Uncharacterized protein</fullName>
    </submittedName>
</protein>
<name>A0A4Y2PG07_ARAVE</name>
<reference evidence="1 2" key="1">
    <citation type="journal article" date="2019" name="Sci. Rep.">
        <title>Orb-weaving spider Araneus ventricosus genome elucidates the spidroin gene catalogue.</title>
        <authorList>
            <person name="Kono N."/>
            <person name="Nakamura H."/>
            <person name="Ohtoshi R."/>
            <person name="Moran D.A.P."/>
            <person name="Shinohara A."/>
            <person name="Yoshida Y."/>
            <person name="Fujiwara M."/>
            <person name="Mori M."/>
            <person name="Tomita M."/>
            <person name="Arakawa K."/>
        </authorList>
    </citation>
    <scope>NUCLEOTIDE SEQUENCE [LARGE SCALE GENOMIC DNA]</scope>
</reference>
<dbReference type="Proteomes" id="UP000499080">
    <property type="component" value="Unassembled WGS sequence"/>
</dbReference>
<gene>
    <name evidence="1" type="ORF">AVEN_95567_1</name>
</gene>
<comment type="caution">
    <text evidence="1">The sequence shown here is derived from an EMBL/GenBank/DDBJ whole genome shotgun (WGS) entry which is preliminary data.</text>
</comment>
<organism evidence="1 2">
    <name type="scientific">Araneus ventricosus</name>
    <name type="common">Orbweaver spider</name>
    <name type="synonym">Epeira ventricosa</name>
    <dbReference type="NCBI Taxonomy" id="182803"/>
    <lineage>
        <taxon>Eukaryota</taxon>
        <taxon>Metazoa</taxon>
        <taxon>Ecdysozoa</taxon>
        <taxon>Arthropoda</taxon>
        <taxon>Chelicerata</taxon>
        <taxon>Arachnida</taxon>
        <taxon>Araneae</taxon>
        <taxon>Araneomorphae</taxon>
        <taxon>Entelegynae</taxon>
        <taxon>Araneoidea</taxon>
        <taxon>Araneidae</taxon>
        <taxon>Araneus</taxon>
    </lineage>
</organism>
<sequence>MCRSIQRNRLREASGSDKKAVSYHITKRQLKQFEAKTPLRKLKKTEFTGDKQQYAQRMAIIRSYRAMEE</sequence>
<accession>A0A4Y2PG07</accession>
<dbReference type="EMBL" id="BGPR01011182">
    <property type="protein sequence ID" value="GBN50009.1"/>
    <property type="molecule type" value="Genomic_DNA"/>
</dbReference>